<organism evidence="2 3">
    <name type="scientific">Tetradesmus obliquus</name>
    <name type="common">Green alga</name>
    <name type="synonym">Acutodesmus obliquus</name>
    <dbReference type="NCBI Taxonomy" id="3088"/>
    <lineage>
        <taxon>Eukaryota</taxon>
        <taxon>Viridiplantae</taxon>
        <taxon>Chlorophyta</taxon>
        <taxon>core chlorophytes</taxon>
        <taxon>Chlorophyceae</taxon>
        <taxon>CS clade</taxon>
        <taxon>Sphaeropleales</taxon>
        <taxon>Scenedesmaceae</taxon>
        <taxon>Tetradesmus</taxon>
    </lineage>
</organism>
<evidence type="ECO:0000313" key="2">
    <source>
        <dbReference type="EMBL" id="SZX76904.1"/>
    </source>
</evidence>
<proteinExistence type="predicted"/>
<evidence type="ECO:0000256" key="1">
    <source>
        <dbReference type="SAM" id="MobiDB-lite"/>
    </source>
</evidence>
<dbReference type="AlphaFoldDB" id="A0A383WIH9"/>
<keyword evidence="3" id="KW-1185">Reference proteome</keyword>
<sequence>MISSLGTAGRSAACRTNSSSGSSSSRLQAASLPLHSRLAGRHAPSVTQRLRSQTTCRSTTAAAQHLALHIGETTIQLPFSPAQAQQLDAELAKLLQTFADKQAAKRPKRWDMMEVCFKGPEAGSGLELLELFCNPNAHATAFDAKLLVTIQAAGGLKVMSEGRLSAIKADLDAYLASQ</sequence>
<evidence type="ECO:0000313" key="3">
    <source>
        <dbReference type="Proteomes" id="UP000256970"/>
    </source>
</evidence>
<protein>
    <submittedName>
        <fullName evidence="2">Uncharacterized protein</fullName>
    </submittedName>
</protein>
<name>A0A383WIH9_TETOB</name>
<dbReference type="STRING" id="3088.A0A383WIH9"/>
<accession>A0A383WIH9</accession>
<feature type="region of interest" description="Disordered" evidence="1">
    <location>
        <begin position="1"/>
        <end position="29"/>
    </location>
</feature>
<dbReference type="Proteomes" id="UP000256970">
    <property type="component" value="Unassembled WGS sequence"/>
</dbReference>
<gene>
    <name evidence="2" type="ORF">BQ4739_LOCUS17268</name>
</gene>
<reference evidence="2 3" key="1">
    <citation type="submission" date="2016-10" db="EMBL/GenBank/DDBJ databases">
        <authorList>
            <person name="Cai Z."/>
        </authorList>
    </citation>
    <scope>NUCLEOTIDE SEQUENCE [LARGE SCALE GENOMIC DNA]</scope>
</reference>
<dbReference type="EMBL" id="FNXT01001269">
    <property type="protein sequence ID" value="SZX76904.1"/>
    <property type="molecule type" value="Genomic_DNA"/>
</dbReference>
<feature type="compositionally biased region" description="Low complexity" evidence="1">
    <location>
        <begin position="11"/>
        <end position="29"/>
    </location>
</feature>